<evidence type="ECO:0000259" key="2">
    <source>
        <dbReference type="Pfam" id="PF02754"/>
    </source>
</evidence>
<dbReference type="PANTHER" id="PTHR42947:SF1">
    <property type="entry name" value="COB--COM HETERODISULFIDE REDUCTASE SUBUNIT B 1"/>
    <property type="match status" value="1"/>
</dbReference>
<evidence type="ECO:0000256" key="1">
    <source>
        <dbReference type="ARBA" id="ARBA00023002"/>
    </source>
</evidence>
<organism evidence="4 5">
    <name type="scientific">Candidatus Sysuiplasma superficiale</name>
    <dbReference type="NCBI Taxonomy" id="2823368"/>
    <lineage>
        <taxon>Archaea</taxon>
        <taxon>Methanobacteriati</taxon>
        <taxon>Thermoplasmatota</taxon>
        <taxon>Thermoplasmata</taxon>
        <taxon>Candidatus Sysuiplasmatales</taxon>
        <taxon>Candidatus Sysuiplasmataceae</taxon>
        <taxon>Candidatus Sysuiplasma</taxon>
    </lineage>
</organism>
<dbReference type="Proteomes" id="UP000750197">
    <property type="component" value="Unassembled WGS sequence"/>
</dbReference>
<evidence type="ECO:0000313" key="3">
    <source>
        <dbReference type="EMBL" id="MBX8630952.1"/>
    </source>
</evidence>
<dbReference type="GO" id="GO:0016491">
    <property type="term" value="F:oxidoreductase activity"/>
    <property type="evidence" value="ECO:0007669"/>
    <property type="project" value="UniProtKB-KW"/>
</dbReference>
<protein>
    <submittedName>
        <fullName evidence="4">Heterodisulfide reductase subunit B</fullName>
    </submittedName>
</protein>
<keyword evidence="1" id="KW-0560">Oxidoreductase</keyword>
<proteinExistence type="predicted"/>
<comment type="caution">
    <text evidence="4">The sequence shown here is derived from an EMBL/GenBank/DDBJ whole genome shotgun (WGS) entry which is preliminary data.</text>
</comment>
<sequence length="422" mass="48296">MTMLSADQIRNVVKARAEHRTVSDKKVSDVREEMWKLHDKGELIVIPITARNKPVKVETLFGWEKRIPTDHLWHHKSCGQCGNIPGYPASLLWFMNQFETSYLNEPHQTSCTAWNYHGTGTSNPVALAAVAVRNWYRAYETGTFPLIHCGTSYGDYKEMRKLLIENAEIRNKVREIMHHMGKELVIPEEIVHYSEWVHVMRDRIASMSKHDLSEITATVHEPCHYYKMVPEDAIYDMNVNGGQRPAPPTALMLALGAKVADYSTWYDCCGFGFRHILTEREFTRSFATLRKIKPMVEEAHSDVAITTDTGCVTTLDKSQWIGKVHGMDFMVPVLADVQIAALAAGAHPYKIVQVHWHASPTEKLMEKMGIDYGKYREDFMSYLQEIKNGGKVEYLYEPHREMEKYFAVNKGQVIPEVDSKTG</sequence>
<dbReference type="EMBL" id="JAGVSJ010000001">
    <property type="protein sequence ID" value="MBX8630952.1"/>
    <property type="molecule type" value="Genomic_DNA"/>
</dbReference>
<accession>A0A8J8CC12</accession>
<dbReference type="AlphaFoldDB" id="A0A8J8CC12"/>
<dbReference type="Pfam" id="PF02754">
    <property type="entry name" value="CCG"/>
    <property type="match status" value="1"/>
</dbReference>
<feature type="domain" description="Cysteine-rich" evidence="2">
    <location>
        <begin position="218"/>
        <end position="316"/>
    </location>
</feature>
<gene>
    <name evidence="3" type="ORF">J9259_00280</name>
    <name evidence="4" type="ORF">KIY12_00300</name>
</gene>
<dbReference type="Proteomes" id="UP000716004">
    <property type="component" value="Unassembled WGS sequence"/>
</dbReference>
<evidence type="ECO:0000313" key="5">
    <source>
        <dbReference type="Proteomes" id="UP000750197"/>
    </source>
</evidence>
<dbReference type="EMBL" id="JAHEAC010000001">
    <property type="protein sequence ID" value="MBX8643164.1"/>
    <property type="molecule type" value="Genomic_DNA"/>
</dbReference>
<dbReference type="PANTHER" id="PTHR42947">
    <property type="entry name" value="COB--COM HETERODISULFIDE REDUCTASE SUBUNIT B 1"/>
    <property type="match status" value="1"/>
</dbReference>
<name>A0A8J8CC12_9ARCH</name>
<dbReference type="InterPro" id="IPR051278">
    <property type="entry name" value="HdrB/HdrD_reductase"/>
</dbReference>
<dbReference type="InterPro" id="IPR004017">
    <property type="entry name" value="Cys_rich_dom"/>
</dbReference>
<evidence type="ECO:0000313" key="4">
    <source>
        <dbReference type="EMBL" id="MBX8643164.1"/>
    </source>
</evidence>
<reference evidence="4" key="1">
    <citation type="submission" date="2021-05" db="EMBL/GenBank/DDBJ databases">
        <title>Genomic insights into ecological role and evolution of a novel Thermoplasmata order Candidatus Sysuiplasmatales.</title>
        <authorList>
            <person name="Yuan Y."/>
        </authorList>
    </citation>
    <scope>NUCLEOTIDE SEQUENCE</scope>
    <source>
        <strain evidence="4">TUT19-bin139</strain>
        <strain evidence="3">YP2-bin.285</strain>
    </source>
</reference>